<dbReference type="Proteomes" id="UP000198858">
    <property type="component" value="Chromosome I"/>
</dbReference>
<organism evidence="1 2">
    <name type="scientific">Christiangramia echinicola</name>
    <dbReference type="NCBI Taxonomy" id="279359"/>
    <lineage>
        <taxon>Bacteria</taxon>
        <taxon>Pseudomonadati</taxon>
        <taxon>Bacteroidota</taxon>
        <taxon>Flavobacteriia</taxon>
        <taxon>Flavobacteriales</taxon>
        <taxon>Flavobacteriaceae</taxon>
        <taxon>Christiangramia</taxon>
    </lineage>
</organism>
<sequence length="43" mass="4904">MLGIKASICNLTMKKPPIKNFSDCIELLSEEKDHNIPIIMDMK</sequence>
<keyword evidence="2" id="KW-1185">Reference proteome</keyword>
<evidence type="ECO:0000313" key="2">
    <source>
        <dbReference type="Proteomes" id="UP000198858"/>
    </source>
</evidence>
<accession>A0A1H1LGI5</accession>
<evidence type="ECO:0000313" key="1">
    <source>
        <dbReference type="EMBL" id="SDR73623.1"/>
    </source>
</evidence>
<dbReference type="EMBL" id="LT629745">
    <property type="protein sequence ID" value="SDR73623.1"/>
    <property type="molecule type" value="Genomic_DNA"/>
</dbReference>
<protein>
    <submittedName>
        <fullName evidence="1">Uncharacterized protein</fullName>
    </submittedName>
</protein>
<proteinExistence type="predicted"/>
<gene>
    <name evidence="1" type="ORF">SAMN04488552_0786</name>
</gene>
<dbReference type="AlphaFoldDB" id="A0A1H1LGI5"/>
<name>A0A1H1LGI5_9FLAO</name>
<reference evidence="1 2" key="1">
    <citation type="submission" date="2016-10" db="EMBL/GenBank/DDBJ databases">
        <authorList>
            <person name="Varghese N."/>
            <person name="Submissions S."/>
        </authorList>
    </citation>
    <scope>NUCLEOTIDE SEQUENCE [LARGE SCALE GENOMIC DNA]</scope>
    <source>
        <strain evidence="1 2">Mar_2010_102</strain>
    </source>
</reference>